<dbReference type="AlphaFoldDB" id="A0A2U9CDT8"/>
<protein>
    <submittedName>
        <fullName evidence="1">Uncharacterized protein</fullName>
    </submittedName>
</protein>
<gene>
    <name evidence="1" type="ORF">SMAX5B_017737</name>
</gene>
<evidence type="ECO:0000313" key="1">
    <source>
        <dbReference type="EMBL" id="AWP14657.1"/>
    </source>
</evidence>
<accession>A0A2U9CDT8</accession>
<organism evidence="1 2">
    <name type="scientific">Scophthalmus maximus</name>
    <name type="common">Turbot</name>
    <name type="synonym">Psetta maxima</name>
    <dbReference type="NCBI Taxonomy" id="52904"/>
    <lineage>
        <taxon>Eukaryota</taxon>
        <taxon>Metazoa</taxon>
        <taxon>Chordata</taxon>
        <taxon>Craniata</taxon>
        <taxon>Vertebrata</taxon>
        <taxon>Euteleostomi</taxon>
        <taxon>Actinopterygii</taxon>
        <taxon>Neopterygii</taxon>
        <taxon>Teleostei</taxon>
        <taxon>Neoteleostei</taxon>
        <taxon>Acanthomorphata</taxon>
        <taxon>Carangaria</taxon>
        <taxon>Pleuronectiformes</taxon>
        <taxon>Pleuronectoidei</taxon>
        <taxon>Scophthalmidae</taxon>
        <taxon>Scophthalmus</taxon>
    </lineage>
</organism>
<name>A0A2U9CDT8_SCOMX</name>
<dbReference type="EMBL" id="CP026257">
    <property type="protein sequence ID" value="AWP14657.1"/>
    <property type="molecule type" value="Genomic_DNA"/>
</dbReference>
<sequence length="90" mass="9425">MCGPTPNCQVLHLVPDRFQSLVSLRLVFLTYISVVTAGAPSLQPGLWVLQQQPPCPTCLSGPGRLQARLSGSTAIVCSAALRLIPGDGLA</sequence>
<evidence type="ECO:0000313" key="2">
    <source>
        <dbReference type="Proteomes" id="UP000246464"/>
    </source>
</evidence>
<keyword evidence="2" id="KW-1185">Reference proteome</keyword>
<proteinExistence type="predicted"/>
<reference evidence="1 2" key="1">
    <citation type="submission" date="2017-12" db="EMBL/GenBank/DDBJ databases">
        <title>Integrating genomic resources of turbot (Scophthalmus maximus) in depth evaluation of genetic and physical mapping variation across individuals.</title>
        <authorList>
            <person name="Martinez P."/>
        </authorList>
    </citation>
    <scope>NUCLEOTIDE SEQUENCE [LARGE SCALE GENOMIC DNA]</scope>
</reference>
<dbReference type="Proteomes" id="UP000246464">
    <property type="component" value="Chromosome 15"/>
</dbReference>